<dbReference type="RefSeq" id="XP_005825011.1">
    <property type="nucleotide sequence ID" value="XM_005824954.1"/>
</dbReference>
<feature type="region of interest" description="Disordered" evidence="2">
    <location>
        <begin position="410"/>
        <end position="442"/>
    </location>
</feature>
<dbReference type="EnsemblProtists" id="EKX38031">
    <property type="protein sequence ID" value="EKX38031"/>
    <property type="gene ID" value="GUITHDRAFT_115793"/>
</dbReference>
<proteinExistence type="predicted"/>
<dbReference type="AlphaFoldDB" id="L1IP11"/>
<dbReference type="EMBL" id="JH993052">
    <property type="protein sequence ID" value="EKX38031.1"/>
    <property type="molecule type" value="Genomic_DNA"/>
</dbReference>
<gene>
    <name evidence="4" type="ORF">GUITHDRAFT_115793</name>
</gene>
<feature type="compositionally biased region" description="Pro residues" evidence="2">
    <location>
        <begin position="411"/>
        <end position="428"/>
    </location>
</feature>
<keyword evidence="1" id="KW-0175">Coiled coil</keyword>
<feature type="signal peptide" evidence="3">
    <location>
        <begin position="1"/>
        <end position="28"/>
    </location>
</feature>
<evidence type="ECO:0000256" key="3">
    <source>
        <dbReference type="SAM" id="SignalP"/>
    </source>
</evidence>
<dbReference type="KEGG" id="gtt:GUITHDRAFT_115793"/>
<sequence length="534" mass="58027">MMSSRKTAFLVVSSLLAVCIVVSMYGQASNPKVELEDVLEQPQTFMIQAPSKEQAAAEAAHVLVGAHIARAAPFARRTEEGKGRAFYTVNADNEQDAAKIAIEEYRETHPPPTQVGRNGNSFVVNANSEKEAAAKAVGIVASERKPCTPPHCTPPPPSTSVNPVQVNAKLIFPPADQKLARESPCVPTGDPVSPCQKLPDAEDVYTEADINKRLLAMREHARERLEDAKEGWEDQFSQVKSRYRQRLSEVRRKIDLMEQKIQRLESGNGNSLDLSNYLRLKERIAGMKQGLERLNRTPGRRRAKRREGCPWATGPDGLARKAGRERTSWAVRGKWSARVNRESRGIRANLGRMELPVYQDPQGQLARMVSMVSMDLRGPAACQEGRGHPGLVAKWDNQDQKVTWGLLGLPPGVPGAPGLPGPPGPPGRPGKDGLDGQQGPTGMEGQAVILPEQMNQKVSSSVPHAVTAYTPEQYHAYLQAAIRAAQETGCACARQGQLTQMASCPCVAKHMSAMKEGGKIKSALADIMKAAGKS</sequence>
<protein>
    <submittedName>
        <fullName evidence="4 5">Uncharacterized protein</fullName>
    </submittedName>
</protein>
<reference evidence="6" key="2">
    <citation type="submission" date="2012-11" db="EMBL/GenBank/DDBJ databases">
        <authorList>
            <person name="Kuo A."/>
            <person name="Curtis B.A."/>
            <person name="Tanifuji G."/>
            <person name="Burki F."/>
            <person name="Gruber A."/>
            <person name="Irimia M."/>
            <person name="Maruyama S."/>
            <person name="Arias M.C."/>
            <person name="Ball S.G."/>
            <person name="Gile G.H."/>
            <person name="Hirakawa Y."/>
            <person name="Hopkins J.F."/>
            <person name="Rensing S.A."/>
            <person name="Schmutz J."/>
            <person name="Symeonidi A."/>
            <person name="Elias M."/>
            <person name="Eveleigh R.J."/>
            <person name="Herman E.K."/>
            <person name="Klute M.J."/>
            <person name="Nakayama T."/>
            <person name="Obornik M."/>
            <person name="Reyes-Prieto A."/>
            <person name="Armbrust E.V."/>
            <person name="Aves S.J."/>
            <person name="Beiko R.G."/>
            <person name="Coutinho P."/>
            <person name="Dacks J.B."/>
            <person name="Durnford D.G."/>
            <person name="Fast N.M."/>
            <person name="Green B.R."/>
            <person name="Grisdale C."/>
            <person name="Hempe F."/>
            <person name="Henrissat B."/>
            <person name="Hoppner M.P."/>
            <person name="Ishida K.-I."/>
            <person name="Kim E."/>
            <person name="Koreny L."/>
            <person name="Kroth P.G."/>
            <person name="Liu Y."/>
            <person name="Malik S.-B."/>
            <person name="Maier U.G."/>
            <person name="McRose D."/>
            <person name="Mock T."/>
            <person name="Neilson J.A."/>
            <person name="Onodera N.T."/>
            <person name="Poole A.M."/>
            <person name="Pritham E.J."/>
            <person name="Richards T.A."/>
            <person name="Rocap G."/>
            <person name="Roy S.W."/>
            <person name="Sarai C."/>
            <person name="Schaack S."/>
            <person name="Shirato S."/>
            <person name="Slamovits C.H."/>
            <person name="Spencer D.F."/>
            <person name="Suzuki S."/>
            <person name="Worden A.Z."/>
            <person name="Zauner S."/>
            <person name="Barry K."/>
            <person name="Bell C."/>
            <person name="Bharti A.K."/>
            <person name="Crow J.A."/>
            <person name="Grimwood J."/>
            <person name="Kramer R."/>
            <person name="Lindquist E."/>
            <person name="Lucas S."/>
            <person name="Salamov A."/>
            <person name="McFadden G.I."/>
            <person name="Lane C.E."/>
            <person name="Keeling P.J."/>
            <person name="Gray M.W."/>
            <person name="Grigoriev I.V."/>
            <person name="Archibald J.M."/>
        </authorList>
    </citation>
    <scope>NUCLEOTIDE SEQUENCE</scope>
    <source>
        <strain evidence="6">CCMP2712</strain>
    </source>
</reference>
<evidence type="ECO:0000313" key="5">
    <source>
        <dbReference type="EnsemblProtists" id="EKX38031"/>
    </source>
</evidence>
<dbReference type="Proteomes" id="UP000011087">
    <property type="component" value="Unassembled WGS sequence"/>
</dbReference>
<reference evidence="5" key="3">
    <citation type="submission" date="2016-03" db="UniProtKB">
        <authorList>
            <consortium name="EnsemblProtists"/>
        </authorList>
    </citation>
    <scope>IDENTIFICATION</scope>
</reference>
<feature type="chain" id="PRO_5008770296" evidence="3">
    <location>
        <begin position="29"/>
        <end position="534"/>
    </location>
</feature>
<keyword evidence="3" id="KW-0732">Signal</keyword>
<feature type="coiled-coil region" evidence="1">
    <location>
        <begin position="211"/>
        <end position="297"/>
    </location>
</feature>
<dbReference type="OrthoDB" id="10684630at2759"/>
<evidence type="ECO:0000256" key="2">
    <source>
        <dbReference type="SAM" id="MobiDB-lite"/>
    </source>
</evidence>
<keyword evidence="6" id="KW-1185">Reference proteome</keyword>
<name>L1IP11_GUITC</name>
<accession>L1IP11</accession>
<dbReference type="HOGENOM" id="CLU_510437_0_0_1"/>
<dbReference type="PaxDb" id="55529-EKX38031"/>
<evidence type="ECO:0000313" key="4">
    <source>
        <dbReference type="EMBL" id="EKX38031.1"/>
    </source>
</evidence>
<reference evidence="4 6" key="1">
    <citation type="journal article" date="2012" name="Nature">
        <title>Algal genomes reveal evolutionary mosaicism and the fate of nucleomorphs.</title>
        <authorList>
            <consortium name="DOE Joint Genome Institute"/>
            <person name="Curtis B.A."/>
            <person name="Tanifuji G."/>
            <person name="Burki F."/>
            <person name="Gruber A."/>
            <person name="Irimia M."/>
            <person name="Maruyama S."/>
            <person name="Arias M.C."/>
            <person name="Ball S.G."/>
            <person name="Gile G.H."/>
            <person name="Hirakawa Y."/>
            <person name="Hopkins J.F."/>
            <person name="Kuo A."/>
            <person name="Rensing S.A."/>
            <person name="Schmutz J."/>
            <person name="Symeonidi A."/>
            <person name="Elias M."/>
            <person name="Eveleigh R.J."/>
            <person name="Herman E.K."/>
            <person name="Klute M.J."/>
            <person name="Nakayama T."/>
            <person name="Obornik M."/>
            <person name="Reyes-Prieto A."/>
            <person name="Armbrust E.V."/>
            <person name="Aves S.J."/>
            <person name="Beiko R.G."/>
            <person name="Coutinho P."/>
            <person name="Dacks J.B."/>
            <person name="Durnford D.G."/>
            <person name="Fast N.M."/>
            <person name="Green B.R."/>
            <person name="Grisdale C.J."/>
            <person name="Hempel F."/>
            <person name="Henrissat B."/>
            <person name="Hoppner M.P."/>
            <person name="Ishida K."/>
            <person name="Kim E."/>
            <person name="Koreny L."/>
            <person name="Kroth P.G."/>
            <person name="Liu Y."/>
            <person name="Malik S.B."/>
            <person name="Maier U.G."/>
            <person name="McRose D."/>
            <person name="Mock T."/>
            <person name="Neilson J.A."/>
            <person name="Onodera N.T."/>
            <person name="Poole A.M."/>
            <person name="Pritham E.J."/>
            <person name="Richards T.A."/>
            <person name="Rocap G."/>
            <person name="Roy S.W."/>
            <person name="Sarai C."/>
            <person name="Schaack S."/>
            <person name="Shirato S."/>
            <person name="Slamovits C.H."/>
            <person name="Spencer D.F."/>
            <person name="Suzuki S."/>
            <person name="Worden A.Z."/>
            <person name="Zauner S."/>
            <person name="Barry K."/>
            <person name="Bell C."/>
            <person name="Bharti A.K."/>
            <person name="Crow J.A."/>
            <person name="Grimwood J."/>
            <person name="Kramer R."/>
            <person name="Lindquist E."/>
            <person name="Lucas S."/>
            <person name="Salamov A."/>
            <person name="McFadden G.I."/>
            <person name="Lane C.E."/>
            <person name="Keeling P.J."/>
            <person name="Gray M.W."/>
            <person name="Grigoriev I.V."/>
            <person name="Archibald J.M."/>
        </authorList>
    </citation>
    <scope>NUCLEOTIDE SEQUENCE</scope>
    <source>
        <strain evidence="4 6">CCMP2712</strain>
    </source>
</reference>
<feature type="region of interest" description="Disordered" evidence="2">
    <location>
        <begin position="297"/>
        <end position="317"/>
    </location>
</feature>
<dbReference type="GeneID" id="17294822"/>
<evidence type="ECO:0000313" key="6">
    <source>
        <dbReference type="Proteomes" id="UP000011087"/>
    </source>
</evidence>
<evidence type="ECO:0000256" key="1">
    <source>
        <dbReference type="SAM" id="Coils"/>
    </source>
</evidence>
<organism evidence="4">
    <name type="scientific">Guillardia theta (strain CCMP2712)</name>
    <name type="common">Cryptophyte</name>
    <dbReference type="NCBI Taxonomy" id="905079"/>
    <lineage>
        <taxon>Eukaryota</taxon>
        <taxon>Cryptophyceae</taxon>
        <taxon>Pyrenomonadales</taxon>
        <taxon>Geminigeraceae</taxon>
        <taxon>Guillardia</taxon>
    </lineage>
</organism>